<organism evidence="2 3">
    <name type="scientific">Anaeromicropila herbilytica</name>
    <dbReference type="NCBI Taxonomy" id="2785025"/>
    <lineage>
        <taxon>Bacteria</taxon>
        <taxon>Bacillati</taxon>
        <taxon>Bacillota</taxon>
        <taxon>Clostridia</taxon>
        <taxon>Lachnospirales</taxon>
        <taxon>Lachnospiraceae</taxon>
        <taxon>Anaeromicropila</taxon>
    </lineage>
</organism>
<feature type="region of interest" description="Disordered" evidence="1">
    <location>
        <begin position="1"/>
        <end position="22"/>
    </location>
</feature>
<dbReference type="EMBL" id="AP024169">
    <property type="protein sequence ID" value="BCN31504.1"/>
    <property type="molecule type" value="Genomic_DNA"/>
</dbReference>
<evidence type="ECO:0000256" key="1">
    <source>
        <dbReference type="SAM" id="MobiDB-lite"/>
    </source>
</evidence>
<evidence type="ECO:0000313" key="3">
    <source>
        <dbReference type="Proteomes" id="UP000595897"/>
    </source>
</evidence>
<proteinExistence type="predicted"/>
<dbReference type="RefSeq" id="WP_271712618.1">
    <property type="nucleotide sequence ID" value="NZ_AP024169.1"/>
</dbReference>
<dbReference type="AlphaFoldDB" id="A0A7R7IDW7"/>
<dbReference type="Proteomes" id="UP000595897">
    <property type="component" value="Chromosome"/>
</dbReference>
<reference evidence="2 3" key="1">
    <citation type="submission" date="2020-11" db="EMBL/GenBank/DDBJ databases">
        <title>Draft genome sequencing of a Lachnospiraceae strain isolated from anoxic soil subjected to BSD treatment.</title>
        <authorList>
            <person name="Uek A."/>
            <person name="Tonouchi A."/>
        </authorList>
    </citation>
    <scope>NUCLEOTIDE SEQUENCE [LARGE SCALE GENOMIC DNA]</scope>
    <source>
        <strain evidence="2 3">TB5</strain>
    </source>
</reference>
<sequence length="105" mass="12378">MPITQLDMISMAPRSQEASQYKHIETTKLAAEQNQISTQFNQEIKHNSQQTTKTNKTENNEYRYDAKEKGNSTYYNQNDNKKKKKSETKKEEDKQIKLSNFDIKI</sequence>
<accession>A0A7R7IDW7</accession>
<gene>
    <name evidence="2" type="ORF">bsdtb5_27990</name>
</gene>
<feature type="compositionally biased region" description="Basic and acidic residues" evidence="1">
    <location>
        <begin position="55"/>
        <end position="70"/>
    </location>
</feature>
<evidence type="ECO:0000313" key="2">
    <source>
        <dbReference type="EMBL" id="BCN31504.1"/>
    </source>
</evidence>
<dbReference type="KEGG" id="ahb:bsdtb5_27990"/>
<name>A0A7R7IDW7_9FIRM</name>
<keyword evidence="3" id="KW-1185">Reference proteome</keyword>
<feature type="region of interest" description="Disordered" evidence="1">
    <location>
        <begin position="42"/>
        <end position="105"/>
    </location>
</feature>
<protein>
    <submittedName>
        <fullName evidence="2">Uncharacterized protein</fullName>
    </submittedName>
</protein>